<evidence type="ECO:0000313" key="3">
    <source>
        <dbReference type="EMBL" id="EFN52316.1"/>
    </source>
</evidence>
<dbReference type="eggNOG" id="ENOG502RIEC">
    <property type="taxonomic scope" value="Eukaryota"/>
</dbReference>
<dbReference type="AlphaFoldDB" id="E1ZPD2"/>
<evidence type="ECO:0000313" key="4">
    <source>
        <dbReference type="Proteomes" id="UP000008141"/>
    </source>
</evidence>
<dbReference type="KEGG" id="cvr:CHLNCDRAFT_139100"/>
<dbReference type="InterPro" id="IPR003812">
    <property type="entry name" value="Fido"/>
</dbReference>
<dbReference type="PANTHER" id="PTHR13504:SF38">
    <property type="entry name" value="FIDO DOMAIN-CONTAINING PROTEIN"/>
    <property type="match status" value="1"/>
</dbReference>
<sequence>MAHKLMMWGAIEDDGTLLAAGQLRTTPAYSGTGYVYLEADTIPKRLQQIVDNFNAVESSTDAVPSHLAAELLYRFVTLHPFKNGNGRMGRLLAAYAARAAGVPFMLHLSNGHSKAPQHYQQVLRHADNHARDTSSLQSFILECMHLQWQNAVTYAGLPVQDAAAR</sequence>
<dbReference type="Proteomes" id="UP000008141">
    <property type="component" value="Unassembled WGS sequence"/>
</dbReference>
<name>E1ZPD2_CHLVA</name>
<feature type="domain" description="Fido" evidence="2">
    <location>
        <begin position="1"/>
        <end position="142"/>
    </location>
</feature>
<dbReference type="InterPro" id="IPR036597">
    <property type="entry name" value="Fido-like_dom_sf"/>
</dbReference>
<proteinExistence type="predicted"/>
<evidence type="ECO:0000259" key="2">
    <source>
        <dbReference type="PROSITE" id="PS51459"/>
    </source>
</evidence>
<dbReference type="PROSITE" id="PS51459">
    <property type="entry name" value="FIDO"/>
    <property type="match status" value="1"/>
</dbReference>
<dbReference type="InterPro" id="IPR040198">
    <property type="entry name" value="Fido_containing"/>
</dbReference>
<dbReference type="Pfam" id="PF02661">
    <property type="entry name" value="Fic"/>
    <property type="match status" value="1"/>
</dbReference>
<dbReference type="SUPFAM" id="SSF140931">
    <property type="entry name" value="Fic-like"/>
    <property type="match status" value="1"/>
</dbReference>
<evidence type="ECO:0000256" key="1">
    <source>
        <dbReference type="PIRSR" id="PIRSR640198-1"/>
    </source>
</evidence>
<reference evidence="3 4" key="1">
    <citation type="journal article" date="2010" name="Plant Cell">
        <title>The Chlorella variabilis NC64A genome reveals adaptation to photosymbiosis, coevolution with viruses, and cryptic sex.</title>
        <authorList>
            <person name="Blanc G."/>
            <person name="Duncan G."/>
            <person name="Agarkova I."/>
            <person name="Borodovsky M."/>
            <person name="Gurnon J."/>
            <person name="Kuo A."/>
            <person name="Lindquist E."/>
            <person name="Lucas S."/>
            <person name="Pangilinan J."/>
            <person name="Polle J."/>
            <person name="Salamov A."/>
            <person name="Terry A."/>
            <person name="Yamada T."/>
            <person name="Dunigan D.D."/>
            <person name="Grigoriev I.V."/>
            <person name="Claverie J.M."/>
            <person name="Van Etten J.L."/>
        </authorList>
    </citation>
    <scope>NUCLEOTIDE SEQUENCE [LARGE SCALE GENOMIC DNA]</scope>
    <source>
        <strain evidence="3 4">NC64A</strain>
    </source>
</reference>
<dbReference type="EMBL" id="GL433857">
    <property type="protein sequence ID" value="EFN52316.1"/>
    <property type="molecule type" value="Genomic_DNA"/>
</dbReference>
<dbReference type="InParanoid" id="E1ZPD2"/>
<keyword evidence="4" id="KW-1185">Reference proteome</keyword>
<dbReference type="GeneID" id="17351685"/>
<dbReference type="OrthoDB" id="536158at2759"/>
<feature type="active site" evidence="1">
    <location>
        <position position="79"/>
    </location>
</feature>
<dbReference type="PANTHER" id="PTHR13504">
    <property type="entry name" value="FIDO DOMAIN-CONTAINING PROTEIN DDB_G0283145"/>
    <property type="match status" value="1"/>
</dbReference>
<accession>E1ZPD2</accession>
<gene>
    <name evidence="3" type="ORF">CHLNCDRAFT_139100</name>
</gene>
<protein>
    <recommendedName>
        <fullName evidence="2">Fido domain-containing protein</fullName>
    </recommendedName>
</protein>
<dbReference type="RefSeq" id="XP_005844418.1">
    <property type="nucleotide sequence ID" value="XM_005844356.1"/>
</dbReference>
<dbReference type="STRING" id="554065.E1ZPD2"/>
<dbReference type="Gene3D" id="1.10.3290.10">
    <property type="entry name" value="Fido-like domain"/>
    <property type="match status" value="1"/>
</dbReference>
<organism evidence="4">
    <name type="scientific">Chlorella variabilis</name>
    <name type="common">Green alga</name>
    <dbReference type="NCBI Taxonomy" id="554065"/>
    <lineage>
        <taxon>Eukaryota</taxon>
        <taxon>Viridiplantae</taxon>
        <taxon>Chlorophyta</taxon>
        <taxon>core chlorophytes</taxon>
        <taxon>Trebouxiophyceae</taxon>
        <taxon>Chlorellales</taxon>
        <taxon>Chlorellaceae</taxon>
        <taxon>Chlorella clade</taxon>
        <taxon>Chlorella</taxon>
    </lineage>
</organism>